<dbReference type="RefSeq" id="WP_185801708.1">
    <property type="nucleotide sequence ID" value="NZ_JACJVJ010000002.1"/>
</dbReference>
<keyword evidence="3" id="KW-1185">Reference proteome</keyword>
<keyword evidence="1" id="KW-0472">Membrane</keyword>
<organism evidence="2 3">
    <name type="scientific">Parasphingopyxis marina</name>
    <dbReference type="NCBI Taxonomy" id="2761622"/>
    <lineage>
        <taxon>Bacteria</taxon>
        <taxon>Pseudomonadati</taxon>
        <taxon>Pseudomonadota</taxon>
        <taxon>Alphaproteobacteria</taxon>
        <taxon>Sphingomonadales</taxon>
        <taxon>Sphingomonadaceae</taxon>
        <taxon>Parasphingopyxis</taxon>
    </lineage>
</organism>
<accession>A0A842I3B3</accession>
<dbReference type="EMBL" id="JACJVJ010000002">
    <property type="protein sequence ID" value="MBC2778454.1"/>
    <property type="molecule type" value="Genomic_DNA"/>
</dbReference>
<feature type="transmembrane region" description="Helical" evidence="1">
    <location>
        <begin position="49"/>
        <end position="70"/>
    </location>
</feature>
<gene>
    <name evidence="2" type="ORF">H6P80_12580</name>
</gene>
<evidence type="ECO:0000256" key="1">
    <source>
        <dbReference type="SAM" id="Phobius"/>
    </source>
</evidence>
<keyword evidence="1" id="KW-1133">Transmembrane helix</keyword>
<sequence>MRDEFDARLWADHHSVFTRSVTDAIRRLKNNHMFRSTTMTQLPNIRLQFLAALAALSVSGLTILGTIGPIDTAAPVDGFNAETSADTLQAV</sequence>
<comment type="caution">
    <text evidence="2">The sequence shown here is derived from an EMBL/GenBank/DDBJ whole genome shotgun (WGS) entry which is preliminary data.</text>
</comment>
<protein>
    <submittedName>
        <fullName evidence="2">Uncharacterized protein</fullName>
    </submittedName>
</protein>
<dbReference type="Proteomes" id="UP000564378">
    <property type="component" value="Unassembled WGS sequence"/>
</dbReference>
<evidence type="ECO:0000313" key="2">
    <source>
        <dbReference type="EMBL" id="MBC2778454.1"/>
    </source>
</evidence>
<name>A0A842I3B3_9SPHN</name>
<dbReference type="AlphaFoldDB" id="A0A842I3B3"/>
<reference evidence="2 3" key="1">
    <citation type="submission" date="2020-08" db="EMBL/GenBank/DDBJ databases">
        <title>Draft genome sequence of Parasphingopyxis sp. GrpM-11.</title>
        <authorList>
            <person name="Oh J."/>
            <person name="Roh D.-H."/>
        </authorList>
    </citation>
    <scope>NUCLEOTIDE SEQUENCE [LARGE SCALE GENOMIC DNA]</scope>
    <source>
        <strain evidence="2 3">GrpM-11</strain>
    </source>
</reference>
<proteinExistence type="predicted"/>
<evidence type="ECO:0000313" key="3">
    <source>
        <dbReference type="Proteomes" id="UP000564378"/>
    </source>
</evidence>
<keyword evidence="1" id="KW-0812">Transmembrane</keyword>